<proteinExistence type="predicted"/>
<name>A0ABD3NA87_9STRA</name>
<feature type="region of interest" description="Disordered" evidence="1">
    <location>
        <begin position="97"/>
        <end position="121"/>
    </location>
</feature>
<dbReference type="Proteomes" id="UP001530400">
    <property type="component" value="Unassembled WGS sequence"/>
</dbReference>
<gene>
    <name evidence="2" type="ORF">ACHAWO_000608</name>
</gene>
<feature type="region of interest" description="Disordered" evidence="1">
    <location>
        <begin position="1"/>
        <end position="62"/>
    </location>
</feature>
<feature type="region of interest" description="Disordered" evidence="1">
    <location>
        <begin position="266"/>
        <end position="304"/>
    </location>
</feature>
<evidence type="ECO:0000313" key="2">
    <source>
        <dbReference type="EMBL" id="KAL3771487.1"/>
    </source>
</evidence>
<accession>A0ABD3NA87</accession>
<organism evidence="2 3">
    <name type="scientific">Cyclotella atomus</name>
    <dbReference type="NCBI Taxonomy" id="382360"/>
    <lineage>
        <taxon>Eukaryota</taxon>
        <taxon>Sar</taxon>
        <taxon>Stramenopiles</taxon>
        <taxon>Ochrophyta</taxon>
        <taxon>Bacillariophyta</taxon>
        <taxon>Coscinodiscophyceae</taxon>
        <taxon>Thalassiosirophycidae</taxon>
        <taxon>Stephanodiscales</taxon>
        <taxon>Stephanodiscaceae</taxon>
        <taxon>Cyclotella</taxon>
    </lineage>
</organism>
<dbReference type="EMBL" id="JALLPJ020001286">
    <property type="protein sequence ID" value="KAL3771487.1"/>
    <property type="molecule type" value="Genomic_DNA"/>
</dbReference>
<comment type="caution">
    <text evidence="2">The sequence shown here is derived from an EMBL/GenBank/DDBJ whole genome shotgun (WGS) entry which is preliminary data.</text>
</comment>
<sequence>MDSKDSPPRPPIRVAEASSDQQETRGHVRTHTPFESPARASRPPMPSTPGGMQYNVPSTPGPSIGFAPGTPCGAYGAHFGSKMAAEMNTPVISNANTKYVDDDQGKKGYSPPSQFGLPTGRPLVDKSTSYGVSATGLAPRSCAARARPQPFLKQSGATGGLGIITSLAMPSALYSDDSSLEEGAANERILRPVELKPNRFHSFQGQSQYERKKITHPMTLSPALEHPNTGPGASSGQYMPNIRNAHGVKELSDTKDLDAIFKADRPTPSRSTAAVLNSKMVSPMSVDDDDDDEDEEERQEHLSSQLLGDTIPIDDREWSIPSIRLANHVNTFGLDGSVHSYHTLFSDEEDYTDDGGSSYDGSFIDDDDASLSSKESYDKVRRWRRMSGVLRRGSQSQAVSGEDDDVVMKPPPQVTRTLHTPTSDLDGAQAAGASLLEQRFGDFAIDNTEPSTNVPPTNTSIFGPPPILNITAPVDDNAVNYASPSHERRRRRRHKKKGRSHSHSALEWIHGLQQNNASEGGQIIEAASSKFLTGASNRVDQAENQDTKALGMSHPLCRSSTIEAGGFAYGVEA</sequence>
<reference evidence="2 3" key="1">
    <citation type="submission" date="2024-10" db="EMBL/GenBank/DDBJ databases">
        <title>Updated reference genomes for cyclostephanoid diatoms.</title>
        <authorList>
            <person name="Roberts W.R."/>
            <person name="Alverson A.J."/>
        </authorList>
    </citation>
    <scope>NUCLEOTIDE SEQUENCE [LARGE SCALE GENOMIC DNA]</scope>
    <source>
        <strain evidence="2 3">AJA010-31</strain>
    </source>
</reference>
<evidence type="ECO:0000313" key="3">
    <source>
        <dbReference type="Proteomes" id="UP001530400"/>
    </source>
</evidence>
<dbReference type="AlphaFoldDB" id="A0ABD3NA87"/>
<feature type="compositionally biased region" description="Basic residues" evidence="1">
    <location>
        <begin position="487"/>
        <end position="502"/>
    </location>
</feature>
<evidence type="ECO:0000256" key="1">
    <source>
        <dbReference type="SAM" id="MobiDB-lite"/>
    </source>
</evidence>
<feature type="compositionally biased region" description="Acidic residues" evidence="1">
    <location>
        <begin position="286"/>
        <end position="297"/>
    </location>
</feature>
<feature type="region of interest" description="Disordered" evidence="1">
    <location>
        <begin position="478"/>
        <end position="503"/>
    </location>
</feature>
<protein>
    <submittedName>
        <fullName evidence="2">Uncharacterized protein</fullName>
    </submittedName>
</protein>
<feature type="region of interest" description="Disordered" evidence="1">
    <location>
        <begin position="220"/>
        <end position="240"/>
    </location>
</feature>
<keyword evidence="3" id="KW-1185">Reference proteome</keyword>